<dbReference type="KEGG" id="pdio:PDMSB3_2712"/>
<dbReference type="Pfam" id="PF09979">
    <property type="entry name" value="DUF2213"/>
    <property type="match status" value="1"/>
</dbReference>
<evidence type="ECO:0000256" key="1">
    <source>
        <dbReference type="SAM" id="MobiDB-lite"/>
    </source>
</evidence>
<evidence type="ECO:0000313" key="3">
    <source>
        <dbReference type="Proteomes" id="UP000325811"/>
    </source>
</evidence>
<keyword evidence="3" id="KW-1185">Reference proteome</keyword>
<feature type="region of interest" description="Disordered" evidence="1">
    <location>
        <begin position="331"/>
        <end position="368"/>
    </location>
</feature>
<feature type="compositionally biased region" description="Acidic residues" evidence="1">
    <location>
        <begin position="338"/>
        <end position="354"/>
    </location>
</feature>
<evidence type="ECO:0008006" key="4">
    <source>
        <dbReference type="Google" id="ProtNLM"/>
    </source>
</evidence>
<name>A0A5Q4YVP9_9BURK</name>
<feature type="compositionally biased region" description="Gly residues" evidence="1">
    <location>
        <begin position="288"/>
        <end position="301"/>
    </location>
</feature>
<organism evidence="2 3">
    <name type="scientific">Paraburkholderia dioscoreae</name>
    <dbReference type="NCBI Taxonomy" id="2604047"/>
    <lineage>
        <taxon>Bacteria</taxon>
        <taxon>Pseudomonadati</taxon>
        <taxon>Pseudomonadota</taxon>
        <taxon>Betaproteobacteria</taxon>
        <taxon>Burkholderiales</taxon>
        <taxon>Burkholderiaceae</taxon>
        <taxon>Paraburkholderia</taxon>
    </lineage>
</organism>
<dbReference type="EMBL" id="LR699553">
    <property type="protein sequence ID" value="VVD29168.1"/>
    <property type="molecule type" value="Genomic_DNA"/>
</dbReference>
<dbReference type="AlphaFoldDB" id="A0A5Q4YVP9"/>
<dbReference type="PIRSF" id="PIRSF029215">
    <property type="entry name" value="UCP029215"/>
    <property type="match status" value="1"/>
</dbReference>
<sequence length="491" mass="51479">MKVLRRRFTADEACKCGGEAARSATADAITASGFFTAEQIGSKQSLTPEGFLLCEDVPIARVGTQDYAYFELPELEAKDGVIVAERTADVLFSPETLASFEGKPVTIGHPDDFVNPGNWAAVAKGIARNVRRGDSEQADLMLADLLIADAEAIRQVRQKLLQQVSNGYDADYEQIAPGRARQVTITGNHIALVKSARCGPVCSIGDSKPNSSGEPKMKKKPGQSTLLDKLRQAFMTRDSDAFEEAASEMTGDDDASGGSNSSGQPQIHIHVPGAAPNADKPTGDDGADGGAAGAAAGGAAGGADDPLAKVLGAIEALGKVVQGIGERVAKLEAGGPADDPEGDPNGEGTNDENPDASKPAPANTGDSAQLRDEFRDAMSRAEILAPGVKLPTFDAKAEPKKTNDAICVLRRRALRAALDGDNANVVKTVTGGADVSKMTCDSAKVVFNAASELVKQVNKRPVAGQRVAPTNDANAFENINERNRKFWEQRT</sequence>
<evidence type="ECO:0000313" key="2">
    <source>
        <dbReference type="EMBL" id="VVD29168.1"/>
    </source>
</evidence>
<dbReference type="InterPro" id="IPR016913">
    <property type="entry name" value="UCP029215"/>
</dbReference>
<protein>
    <recommendedName>
        <fullName evidence="4">Bacteriophage protein</fullName>
    </recommendedName>
</protein>
<feature type="compositionally biased region" description="Acidic residues" evidence="1">
    <location>
        <begin position="242"/>
        <end position="255"/>
    </location>
</feature>
<reference evidence="2 3" key="1">
    <citation type="submission" date="2019-08" db="EMBL/GenBank/DDBJ databases">
        <authorList>
            <person name="Herpell B J."/>
        </authorList>
    </citation>
    <scope>NUCLEOTIDE SEQUENCE [LARGE SCALE GENOMIC DNA]</scope>
    <source>
        <strain evidence="3">Msb3</strain>
    </source>
</reference>
<proteinExistence type="predicted"/>
<dbReference type="Proteomes" id="UP000325811">
    <property type="component" value="Chromosome I"/>
</dbReference>
<dbReference type="RefSeq" id="WP_165186384.1">
    <property type="nucleotide sequence ID" value="NZ_LR699553.1"/>
</dbReference>
<feature type="region of interest" description="Disordered" evidence="1">
    <location>
        <begin position="242"/>
        <end position="301"/>
    </location>
</feature>
<feature type="region of interest" description="Disordered" evidence="1">
    <location>
        <begin position="204"/>
        <end position="225"/>
    </location>
</feature>
<gene>
    <name evidence="2" type="ORF">PDMSB3_2712</name>
</gene>
<accession>A0A5Q4YVP9</accession>